<dbReference type="EMBL" id="CAMXCT030003269">
    <property type="protein sequence ID" value="CAL4790761.1"/>
    <property type="molecule type" value="Genomic_DNA"/>
</dbReference>
<dbReference type="EMBL" id="CAMXCT010003269">
    <property type="protein sequence ID" value="CAI4003449.1"/>
    <property type="molecule type" value="Genomic_DNA"/>
</dbReference>
<dbReference type="EMBL" id="CAMXCT020003269">
    <property type="protein sequence ID" value="CAL1156824.1"/>
    <property type="molecule type" value="Genomic_DNA"/>
</dbReference>
<dbReference type="Proteomes" id="UP001152797">
    <property type="component" value="Unassembled WGS sequence"/>
</dbReference>
<comment type="caution">
    <text evidence="1">The sequence shown here is derived from an EMBL/GenBank/DDBJ whole genome shotgun (WGS) entry which is preliminary data.</text>
</comment>
<organism evidence="1">
    <name type="scientific">Cladocopium goreaui</name>
    <dbReference type="NCBI Taxonomy" id="2562237"/>
    <lineage>
        <taxon>Eukaryota</taxon>
        <taxon>Sar</taxon>
        <taxon>Alveolata</taxon>
        <taxon>Dinophyceae</taxon>
        <taxon>Suessiales</taxon>
        <taxon>Symbiodiniaceae</taxon>
        <taxon>Cladocopium</taxon>
    </lineage>
</organism>
<dbReference type="AlphaFoldDB" id="A0A9P1D547"/>
<protein>
    <submittedName>
        <fullName evidence="1">Uncharacterized protein</fullName>
    </submittedName>
</protein>
<reference evidence="2" key="2">
    <citation type="submission" date="2024-04" db="EMBL/GenBank/DDBJ databases">
        <authorList>
            <person name="Chen Y."/>
            <person name="Shah S."/>
            <person name="Dougan E. K."/>
            <person name="Thang M."/>
            <person name="Chan C."/>
        </authorList>
    </citation>
    <scope>NUCLEOTIDE SEQUENCE [LARGE SCALE GENOMIC DNA]</scope>
</reference>
<name>A0A9P1D547_9DINO</name>
<keyword evidence="3" id="KW-1185">Reference proteome</keyword>
<reference evidence="1" key="1">
    <citation type="submission" date="2022-10" db="EMBL/GenBank/DDBJ databases">
        <authorList>
            <person name="Chen Y."/>
            <person name="Dougan E. K."/>
            <person name="Chan C."/>
            <person name="Rhodes N."/>
            <person name="Thang M."/>
        </authorList>
    </citation>
    <scope>NUCLEOTIDE SEQUENCE</scope>
</reference>
<evidence type="ECO:0000313" key="1">
    <source>
        <dbReference type="EMBL" id="CAI4003449.1"/>
    </source>
</evidence>
<accession>A0A9P1D547</accession>
<evidence type="ECO:0000313" key="3">
    <source>
        <dbReference type="Proteomes" id="UP001152797"/>
    </source>
</evidence>
<evidence type="ECO:0000313" key="2">
    <source>
        <dbReference type="EMBL" id="CAL1156824.1"/>
    </source>
</evidence>
<proteinExistence type="predicted"/>
<gene>
    <name evidence="1" type="ORF">C1SCF055_LOCUS29319</name>
</gene>
<dbReference type="OrthoDB" id="10542914at2759"/>
<sequence>MPVVTEYATQTISVVGRYTHLGSIAHHSGLSHRELRRRIAIGNAAFTAHRKTLFQNGSFSLRRRAELFQSIVLSKVVYGMETWYFHDVRLYHYFRSAIFRLYRRLLKLPPTEKLTEDEVLALTALPDPAHLLSIARLRYLGLLYKCDTITPWAHLRQDVEWMHLVQTDLKWLWGLISDTSRLRDPSQHFCDWQYVLRYHRSYWRKLLLRGQRLCSMRGMDQLLLRSLRHDVLAHLEEHGTLSTATVRPAIDAHQETQHYGCMSCAKRCRNRAGEGAHLFKAHGIVAAERFWMASTTCEVCLKEFYSFDKLQVHLRTATACRETMNAKPYTQVTPGFGSRANEALRESHDGLLPVQQAHGPHGLRPVRREFDRHHVELFETLALAIYEAEEEQTLETLEVMTKAIKACAIGWTQLKATLAHLRDSFTVDSIMDAQLSLVQIRQIIDRFRASGHWAFLHEIDYELADGAHLHQLDLYEQWCEDLAGSEAVWTPEETRCPRPFYKERIVLHAYSGRRRPGDFQWYLDRLAAKHHMVDLYVVSIDLVINSTWGDIGRPETQRFWLQAIAQGQVLGMLSGPPCCTWSIARGKKDTKMIQQGRQGPRIIRTLQHLWGLPSVSLREMQQLHDGHLLLGFSVHAMVLLSTVGGMGILEHPREPDDPDAASIWRLPLIRMVLGLPGFRLLECAQGLLGAASTKGTGLLTLNLPDLPIYIRDNAVRSDLPRAATIGMDELGRYKTAVLKEYPPALCKAFAEGFFSHFPSHSPEKDLVPLPAEFLVLCQQMTATEMGQSIGADFAG</sequence>